<gene>
    <name evidence="2" type="ORF">A3D25_01680</name>
</gene>
<evidence type="ECO:0000259" key="1">
    <source>
        <dbReference type="Pfam" id="PF04851"/>
    </source>
</evidence>
<dbReference type="Proteomes" id="UP000177328">
    <property type="component" value="Unassembled WGS sequence"/>
</dbReference>
<organism evidence="2 3">
    <name type="scientific">Candidatus Daviesbacteria bacterium RIFCSPHIGHO2_02_FULL_43_12</name>
    <dbReference type="NCBI Taxonomy" id="1797776"/>
    <lineage>
        <taxon>Bacteria</taxon>
        <taxon>Candidatus Daviesiibacteriota</taxon>
    </lineage>
</organism>
<comment type="caution">
    <text evidence="2">The sequence shown here is derived from an EMBL/GenBank/DDBJ whole genome shotgun (WGS) entry which is preliminary data.</text>
</comment>
<dbReference type="GO" id="GO:0016787">
    <property type="term" value="F:hydrolase activity"/>
    <property type="evidence" value="ECO:0007669"/>
    <property type="project" value="InterPro"/>
</dbReference>
<dbReference type="Gene3D" id="3.40.50.300">
    <property type="entry name" value="P-loop containing nucleotide triphosphate hydrolases"/>
    <property type="match status" value="2"/>
</dbReference>
<name>A0A1F5KK85_9BACT</name>
<dbReference type="GO" id="GO:0003677">
    <property type="term" value="F:DNA binding"/>
    <property type="evidence" value="ECO:0007669"/>
    <property type="project" value="InterPro"/>
</dbReference>
<accession>A0A1F5KK85</accession>
<dbReference type="InterPro" id="IPR006935">
    <property type="entry name" value="Helicase/UvrB_N"/>
</dbReference>
<sequence length="772" mass="89035">MLQLKLYQQRTLNELKEFLVDTNKLVSGSKIEPEKALKLVFNIKNEAETYKSLPDLVNTPYACIKIPTGGGKTLVAGYSLSIVFDNYLQDKNGKGLVIWFVPSDAIRSQTLKNLKDRQHPYREAIDAKFGNNVKVLTLEETLTIQKSDIQNNLCIVVASLQAFRRTDTQWLKVFQANGSLLSHFENLVEDTDFLDKDADGQIIYSLGNVIKINSPLVILDEGHNVQTSLSFEMLRVLNPAFILEYTATPRAESNVLVKVLASELKAEKMVKIPIYLSNTTQWQETIRDGIIQRIKLEKLAEKEKRQTKEYIRPIALLQAEQEKEDDDKVYVGKIKAFLIEELKIPEDEIAIKTAKNDEIENQELLLPKCKIRYIITVNALKEGWDCPFAYVLISVSNIGSRIAVEQTMGRIMRLPNATDKKNLDLNYSFVYTSSENFSKASSAVISGLEANGYSRADLRENTGKVTVEKTEFERHIQDKSIQIPYMGTKSKKDPLSFNRDLIGELFKIHENYKPFKVNFHDDQNQRIKIDIDKENEIYRITQGKLVLVLYPEDFSIEEVGNWLKINLRHTVISSSEMNQYIDKALKDLAKNHTVEELSLNRFRLKERIQEEIQVIINAYAKENFDKLLSKGEINTKSVFYTPERIIAISRLSPEHYQKHLFERSGYMNGEETDLAMRLDILENIAWWNRNREKEDFYLQGWRSGKFYPDFIIKTKSGKYILTEYKGEDRLSNDDTGYKDTLGKLWESLSGDNRFFLVSKSNMDSFLKEIATI</sequence>
<dbReference type="SUPFAM" id="SSF52540">
    <property type="entry name" value="P-loop containing nucleoside triphosphate hydrolases"/>
    <property type="match status" value="2"/>
</dbReference>
<dbReference type="GO" id="GO:0005524">
    <property type="term" value="F:ATP binding"/>
    <property type="evidence" value="ECO:0007669"/>
    <property type="project" value="InterPro"/>
</dbReference>
<proteinExistence type="predicted"/>
<dbReference type="EMBL" id="MFDD01000002">
    <property type="protein sequence ID" value="OGE41220.1"/>
    <property type="molecule type" value="Genomic_DNA"/>
</dbReference>
<dbReference type="Pfam" id="PF04851">
    <property type="entry name" value="ResIII"/>
    <property type="match status" value="1"/>
</dbReference>
<dbReference type="CDD" id="cd18785">
    <property type="entry name" value="SF2_C"/>
    <property type="match status" value="1"/>
</dbReference>
<dbReference type="InterPro" id="IPR027417">
    <property type="entry name" value="P-loop_NTPase"/>
</dbReference>
<protein>
    <recommendedName>
        <fullName evidence="1">Helicase/UvrB N-terminal domain-containing protein</fullName>
    </recommendedName>
</protein>
<evidence type="ECO:0000313" key="2">
    <source>
        <dbReference type="EMBL" id="OGE41220.1"/>
    </source>
</evidence>
<reference evidence="2 3" key="1">
    <citation type="journal article" date="2016" name="Nat. Commun.">
        <title>Thousands of microbial genomes shed light on interconnected biogeochemical processes in an aquifer system.</title>
        <authorList>
            <person name="Anantharaman K."/>
            <person name="Brown C.T."/>
            <person name="Hug L.A."/>
            <person name="Sharon I."/>
            <person name="Castelle C.J."/>
            <person name="Probst A.J."/>
            <person name="Thomas B.C."/>
            <person name="Singh A."/>
            <person name="Wilkins M.J."/>
            <person name="Karaoz U."/>
            <person name="Brodie E.L."/>
            <person name="Williams K.H."/>
            <person name="Hubbard S.S."/>
            <person name="Banfield J.F."/>
        </authorList>
    </citation>
    <scope>NUCLEOTIDE SEQUENCE [LARGE SCALE GENOMIC DNA]</scope>
</reference>
<feature type="domain" description="Helicase/UvrB N-terminal" evidence="1">
    <location>
        <begin position="3"/>
        <end position="250"/>
    </location>
</feature>
<dbReference type="AlphaFoldDB" id="A0A1F5KK85"/>
<evidence type="ECO:0000313" key="3">
    <source>
        <dbReference type="Proteomes" id="UP000177328"/>
    </source>
</evidence>